<gene>
    <name evidence="1" type="ORF">CC2_240</name>
</gene>
<dbReference type="RefSeq" id="YP_007010266.1">
    <property type="nucleotide sequence ID" value="NC_019538.1"/>
</dbReference>
<keyword evidence="2" id="KW-1185">Reference proteome</keyword>
<organism evidence="1 2">
    <name type="scientific">Aeromonas phage CC2</name>
    <dbReference type="NCBI Taxonomy" id="1204516"/>
    <lineage>
        <taxon>Viruses</taxon>
        <taxon>Duplodnaviria</taxon>
        <taxon>Heunggongvirae</taxon>
        <taxon>Uroviricota</taxon>
        <taxon>Caudoviricetes</taxon>
        <taxon>Pantevenvirales</taxon>
        <taxon>Straboviridae</taxon>
        <taxon>Emmerichvirinae</taxon>
        <taxon>Ceceduovirus</taxon>
        <taxon>Ceceduovirus cc2</taxon>
    </lineage>
</organism>
<sequence length="123" mass="14667">MYIENEQDYKMTVSEVLCNVSVGVFPEWWCFEIGLCNQDWHYCTDYDDTFEKQNHIECVCMSEVFALYWVEWEHFSGDDGYPVKSPYSDIHHGIMYDEADSHYELEYGESRKQLAAFLSEKLK</sequence>
<reference evidence="1 2" key="1">
    <citation type="journal article" date="2012" name="J. Virol.">
        <title>Complete Genome Sequence of Aeromonas hydrophila Phage CC2.</title>
        <authorList>
            <person name="Shen C.J."/>
            <person name="Liu Y.J."/>
            <person name="Lu C.P."/>
        </authorList>
    </citation>
    <scope>NUCLEOTIDE SEQUENCE [LARGE SCALE GENOMIC DNA]</scope>
</reference>
<dbReference type="Proteomes" id="UP000009016">
    <property type="component" value="Segment"/>
</dbReference>
<accession>I6WMF9</accession>
<evidence type="ECO:0000313" key="2">
    <source>
        <dbReference type="Proteomes" id="UP000009016"/>
    </source>
</evidence>
<protein>
    <submittedName>
        <fullName evidence="1">Uncharacterized protein</fullName>
    </submittedName>
</protein>
<dbReference type="OrthoDB" id="37309at10239"/>
<evidence type="ECO:0000313" key="1">
    <source>
        <dbReference type="EMBL" id="AFN39393.1"/>
    </source>
</evidence>
<name>I6WMF9_9CAUD</name>
<dbReference type="GeneID" id="14016226"/>
<dbReference type="EMBL" id="JX123262">
    <property type="protein sequence ID" value="AFN39393.1"/>
    <property type="molecule type" value="Genomic_DNA"/>
</dbReference>
<proteinExistence type="predicted"/>
<dbReference type="KEGG" id="vg:14016226"/>